<dbReference type="NCBIfam" id="TIGR00460">
    <property type="entry name" value="fmt"/>
    <property type="match status" value="1"/>
</dbReference>
<dbReference type="Gene3D" id="3.40.50.12230">
    <property type="match status" value="1"/>
</dbReference>
<dbReference type="HAMAP" id="MF_00182">
    <property type="entry name" value="Formyl_trans"/>
    <property type="match status" value="1"/>
</dbReference>
<protein>
    <recommendedName>
        <fullName evidence="2 5">Methionyl-tRNA formyltransferase</fullName>
        <ecNumber evidence="2 5">2.1.2.9</ecNumber>
    </recommendedName>
</protein>
<dbReference type="InterPro" id="IPR036477">
    <property type="entry name" value="Formyl_transf_N_sf"/>
</dbReference>
<dbReference type="InterPro" id="IPR005794">
    <property type="entry name" value="Fmt"/>
</dbReference>
<dbReference type="InterPro" id="IPR011034">
    <property type="entry name" value="Formyl_transferase-like_C_sf"/>
</dbReference>
<evidence type="ECO:0000259" key="7">
    <source>
        <dbReference type="Pfam" id="PF02911"/>
    </source>
</evidence>
<organism evidence="8 9">
    <name type="scientific">Candidatus Magasanikbacteria bacterium RIFCSPLOWO2_01_FULL_40_15</name>
    <dbReference type="NCBI Taxonomy" id="1798686"/>
    <lineage>
        <taxon>Bacteria</taxon>
        <taxon>Candidatus Magasanikiibacteriota</taxon>
    </lineage>
</organism>
<proteinExistence type="inferred from homology"/>
<dbReference type="CDD" id="cd08704">
    <property type="entry name" value="Met_tRNA_FMT_C"/>
    <property type="match status" value="1"/>
</dbReference>
<keyword evidence="4 5" id="KW-0648">Protein biosynthesis</keyword>
<keyword evidence="3 5" id="KW-0808">Transferase</keyword>
<comment type="catalytic activity">
    <reaction evidence="5">
        <text>L-methionyl-tRNA(fMet) + (6R)-10-formyltetrahydrofolate = N-formyl-L-methionyl-tRNA(fMet) + (6S)-5,6,7,8-tetrahydrofolate + H(+)</text>
        <dbReference type="Rhea" id="RHEA:24380"/>
        <dbReference type="Rhea" id="RHEA-COMP:9952"/>
        <dbReference type="Rhea" id="RHEA-COMP:9953"/>
        <dbReference type="ChEBI" id="CHEBI:15378"/>
        <dbReference type="ChEBI" id="CHEBI:57453"/>
        <dbReference type="ChEBI" id="CHEBI:78530"/>
        <dbReference type="ChEBI" id="CHEBI:78844"/>
        <dbReference type="ChEBI" id="CHEBI:195366"/>
        <dbReference type="EC" id="2.1.2.9"/>
    </reaction>
</comment>
<dbReference type="SUPFAM" id="SSF53328">
    <property type="entry name" value="Formyltransferase"/>
    <property type="match status" value="1"/>
</dbReference>
<evidence type="ECO:0000259" key="6">
    <source>
        <dbReference type="Pfam" id="PF00551"/>
    </source>
</evidence>
<dbReference type="InterPro" id="IPR044135">
    <property type="entry name" value="Met-tRNA-FMT_C"/>
</dbReference>
<evidence type="ECO:0000313" key="8">
    <source>
        <dbReference type="EMBL" id="OGH78578.1"/>
    </source>
</evidence>
<dbReference type="Pfam" id="PF02911">
    <property type="entry name" value="Formyl_trans_C"/>
    <property type="match status" value="1"/>
</dbReference>
<dbReference type="PANTHER" id="PTHR11138:SF5">
    <property type="entry name" value="METHIONYL-TRNA FORMYLTRANSFERASE, MITOCHONDRIAL"/>
    <property type="match status" value="1"/>
</dbReference>
<dbReference type="PROSITE" id="PS00373">
    <property type="entry name" value="GART"/>
    <property type="match status" value="1"/>
</dbReference>
<dbReference type="AlphaFoldDB" id="A0A1F6N4B4"/>
<comment type="similarity">
    <text evidence="1 5">Belongs to the Fmt family.</text>
</comment>
<dbReference type="InterPro" id="IPR001555">
    <property type="entry name" value="GART_AS"/>
</dbReference>
<evidence type="ECO:0000256" key="2">
    <source>
        <dbReference type="ARBA" id="ARBA00012261"/>
    </source>
</evidence>
<feature type="binding site" evidence="5">
    <location>
        <begin position="114"/>
        <end position="117"/>
    </location>
    <ligand>
        <name>(6S)-5,6,7,8-tetrahydrofolate</name>
        <dbReference type="ChEBI" id="CHEBI:57453"/>
    </ligand>
</feature>
<dbReference type="GO" id="GO:0004479">
    <property type="term" value="F:methionyl-tRNA formyltransferase activity"/>
    <property type="evidence" value="ECO:0007669"/>
    <property type="project" value="UniProtKB-UniRule"/>
</dbReference>
<comment type="function">
    <text evidence="5">Attaches a formyl group to the free amino group of methionyl-tRNA(fMet). The formyl group appears to play a dual role in the initiator identity of N-formylmethionyl-tRNA by promoting its recognition by IF2 and preventing the misappropriation of this tRNA by the elongation apparatus.</text>
</comment>
<dbReference type="CDD" id="cd08646">
    <property type="entry name" value="FMT_core_Met-tRNA-FMT_N"/>
    <property type="match status" value="1"/>
</dbReference>
<evidence type="ECO:0000256" key="1">
    <source>
        <dbReference type="ARBA" id="ARBA00010699"/>
    </source>
</evidence>
<dbReference type="InterPro" id="IPR002376">
    <property type="entry name" value="Formyl_transf_N"/>
</dbReference>
<feature type="domain" description="Formyl transferase C-terminal" evidence="7">
    <location>
        <begin position="208"/>
        <end position="302"/>
    </location>
</feature>
<evidence type="ECO:0000313" key="9">
    <source>
        <dbReference type="Proteomes" id="UP000177040"/>
    </source>
</evidence>
<dbReference type="EMBL" id="MFQH01000006">
    <property type="protein sequence ID" value="OGH78578.1"/>
    <property type="molecule type" value="Genomic_DNA"/>
</dbReference>
<sequence>MSISTTSIVFFGTQEFARTILAGLLSNKKFLVQAVITQPDRPVGRKQIMTASPVKILALEYNIPVFQPESLKNFDFKKTIDTVPDLNVVAQYGLMIPEAIINTPKFKTINVHTSLLPQYRGASPIQSVLINGDTETGITIMLVDAGMDTGPILSQQEITIDPTDTYETLDKKMAVVGNDLLLITIPKYLDGEINPQAQNDSLATVCKKLDRDTGRVNWANSAAEIYNLFRGLYPWPGIWTTWNNLRVKLLSVKPSNEDLSPGHLKINKKSLLVGCQHSSLEILEIQIEGKNAQSAESFIAGYAPNNQNFV</sequence>
<feature type="domain" description="Formyl transferase N-terminal" evidence="6">
    <location>
        <begin position="8"/>
        <end position="181"/>
    </location>
</feature>
<dbReference type="InterPro" id="IPR041711">
    <property type="entry name" value="Met-tRNA-FMT_N"/>
</dbReference>
<name>A0A1F6N4B4_9BACT</name>
<dbReference type="InterPro" id="IPR005793">
    <property type="entry name" value="Formyl_trans_C"/>
</dbReference>
<dbReference type="EC" id="2.1.2.9" evidence="2 5"/>
<evidence type="ECO:0000256" key="5">
    <source>
        <dbReference type="HAMAP-Rule" id="MF_00182"/>
    </source>
</evidence>
<dbReference type="GO" id="GO:0005829">
    <property type="term" value="C:cytosol"/>
    <property type="evidence" value="ECO:0007669"/>
    <property type="project" value="TreeGrafter"/>
</dbReference>
<comment type="caution">
    <text evidence="8">The sequence shown here is derived from an EMBL/GenBank/DDBJ whole genome shotgun (WGS) entry which is preliminary data.</text>
</comment>
<evidence type="ECO:0000256" key="4">
    <source>
        <dbReference type="ARBA" id="ARBA00022917"/>
    </source>
</evidence>
<dbReference type="PANTHER" id="PTHR11138">
    <property type="entry name" value="METHIONYL-TRNA FORMYLTRANSFERASE"/>
    <property type="match status" value="1"/>
</dbReference>
<dbReference type="SUPFAM" id="SSF50486">
    <property type="entry name" value="FMT C-terminal domain-like"/>
    <property type="match status" value="1"/>
</dbReference>
<dbReference type="Pfam" id="PF00551">
    <property type="entry name" value="Formyl_trans_N"/>
    <property type="match status" value="1"/>
</dbReference>
<reference evidence="8 9" key="1">
    <citation type="journal article" date="2016" name="Nat. Commun.">
        <title>Thousands of microbial genomes shed light on interconnected biogeochemical processes in an aquifer system.</title>
        <authorList>
            <person name="Anantharaman K."/>
            <person name="Brown C.T."/>
            <person name="Hug L.A."/>
            <person name="Sharon I."/>
            <person name="Castelle C.J."/>
            <person name="Probst A.J."/>
            <person name="Thomas B.C."/>
            <person name="Singh A."/>
            <person name="Wilkins M.J."/>
            <person name="Karaoz U."/>
            <person name="Brodie E.L."/>
            <person name="Williams K.H."/>
            <person name="Hubbard S.S."/>
            <person name="Banfield J.F."/>
        </authorList>
    </citation>
    <scope>NUCLEOTIDE SEQUENCE [LARGE SCALE GENOMIC DNA]</scope>
</reference>
<dbReference type="Proteomes" id="UP000177040">
    <property type="component" value="Unassembled WGS sequence"/>
</dbReference>
<evidence type="ECO:0000256" key="3">
    <source>
        <dbReference type="ARBA" id="ARBA00022679"/>
    </source>
</evidence>
<accession>A0A1F6N4B4</accession>
<gene>
    <name evidence="5" type="primary">fmt</name>
    <name evidence="8" type="ORF">A2983_02865</name>
</gene>